<name>A0ABQ8S2Y3_PERAM</name>
<evidence type="ECO:0000313" key="1">
    <source>
        <dbReference type="EMBL" id="KAJ4428275.1"/>
    </source>
</evidence>
<protein>
    <submittedName>
        <fullName evidence="1">Uncharacterized protein</fullName>
    </submittedName>
</protein>
<accession>A0ABQ8S2Y3</accession>
<dbReference type="Proteomes" id="UP001148838">
    <property type="component" value="Unassembled WGS sequence"/>
</dbReference>
<feature type="non-terminal residue" evidence="1">
    <location>
        <position position="1"/>
    </location>
</feature>
<evidence type="ECO:0000313" key="2">
    <source>
        <dbReference type="Proteomes" id="UP001148838"/>
    </source>
</evidence>
<organism evidence="1 2">
    <name type="scientific">Periplaneta americana</name>
    <name type="common">American cockroach</name>
    <name type="synonym">Blatta americana</name>
    <dbReference type="NCBI Taxonomy" id="6978"/>
    <lineage>
        <taxon>Eukaryota</taxon>
        <taxon>Metazoa</taxon>
        <taxon>Ecdysozoa</taxon>
        <taxon>Arthropoda</taxon>
        <taxon>Hexapoda</taxon>
        <taxon>Insecta</taxon>
        <taxon>Pterygota</taxon>
        <taxon>Neoptera</taxon>
        <taxon>Polyneoptera</taxon>
        <taxon>Dictyoptera</taxon>
        <taxon>Blattodea</taxon>
        <taxon>Blattoidea</taxon>
        <taxon>Blattidae</taxon>
        <taxon>Blattinae</taxon>
        <taxon>Periplaneta</taxon>
    </lineage>
</organism>
<dbReference type="EMBL" id="JAJSOF020000037">
    <property type="protein sequence ID" value="KAJ4428275.1"/>
    <property type="molecule type" value="Genomic_DNA"/>
</dbReference>
<gene>
    <name evidence="1" type="ORF">ANN_24292</name>
</gene>
<sequence>LWKVYTFLTSLRARGNVVSIRLRWLGHVVRRDEQSLIKGTWEELGLPDGRGRLGRPRFRWNDQVQRDLERIERNWTMTEDREAWRKIVIEAKNLRFDAPQ</sequence>
<keyword evidence="2" id="KW-1185">Reference proteome</keyword>
<reference evidence="1 2" key="1">
    <citation type="journal article" date="2022" name="Allergy">
        <title>Genome assembly and annotation of Periplaneta americana reveal a comprehensive cockroach allergen profile.</title>
        <authorList>
            <person name="Wang L."/>
            <person name="Xiong Q."/>
            <person name="Saelim N."/>
            <person name="Wang L."/>
            <person name="Nong W."/>
            <person name="Wan A.T."/>
            <person name="Shi M."/>
            <person name="Liu X."/>
            <person name="Cao Q."/>
            <person name="Hui J.H.L."/>
            <person name="Sookrung N."/>
            <person name="Leung T.F."/>
            <person name="Tungtrongchitr A."/>
            <person name="Tsui S.K.W."/>
        </authorList>
    </citation>
    <scope>NUCLEOTIDE SEQUENCE [LARGE SCALE GENOMIC DNA]</scope>
    <source>
        <strain evidence="1">PWHHKU_190912</strain>
    </source>
</reference>
<proteinExistence type="predicted"/>
<comment type="caution">
    <text evidence="1">The sequence shown here is derived from an EMBL/GenBank/DDBJ whole genome shotgun (WGS) entry which is preliminary data.</text>
</comment>